<accession>A0ACC1IBZ1</accession>
<dbReference type="Proteomes" id="UP001150581">
    <property type="component" value="Unassembled WGS sequence"/>
</dbReference>
<organism evidence="1 2">
    <name type="scientific">Kickxella alabastrina</name>
    <dbReference type="NCBI Taxonomy" id="61397"/>
    <lineage>
        <taxon>Eukaryota</taxon>
        <taxon>Fungi</taxon>
        <taxon>Fungi incertae sedis</taxon>
        <taxon>Zoopagomycota</taxon>
        <taxon>Kickxellomycotina</taxon>
        <taxon>Kickxellomycetes</taxon>
        <taxon>Kickxellales</taxon>
        <taxon>Kickxellaceae</taxon>
        <taxon>Kickxella</taxon>
    </lineage>
</organism>
<dbReference type="EMBL" id="JANBPG010001051">
    <property type="protein sequence ID" value="KAJ1892089.1"/>
    <property type="molecule type" value="Genomic_DNA"/>
</dbReference>
<evidence type="ECO:0000313" key="2">
    <source>
        <dbReference type="Proteomes" id="UP001150581"/>
    </source>
</evidence>
<comment type="caution">
    <text evidence="1">The sequence shown here is derived from an EMBL/GenBank/DDBJ whole genome shotgun (WGS) entry which is preliminary data.</text>
</comment>
<proteinExistence type="predicted"/>
<reference evidence="1" key="1">
    <citation type="submission" date="2022-07" db="EMBL/GenBank/DDBJ databases">
        <title>Phylogenomic reconstructions and comparative analyses of Kickxellomycotina fungi.</title>
        <authorList>
            <person name="Reynolds N.K."/>
            <person name="Stajich J.E."/>
            <person name="Barry K."/>
            <person name="Grigoriev I.V."/>
            <person name="Crous P."/>
            <person name="Smith M.E."/>
        </authorList>
    </citation>
    <scope>NUCLEOTIDE SEQUENCE</scope>
    <source>
        <strain evidence="1">Benny 63K</strain>
    </source>
</reference>
<name>A0ACC1IBZ1_9FUNG</name>
<keyword evidence="2" id="KW-1185">Reference proteome</keyword>
<sequence length="136" mass="14883">MHLFLFLVYLFLFGAMAVSPITSHVLDAARGTPAQGVPISISYAPTSEIASSGQSSVIGRGVTNSDGRCPLLLDSEYVLKPGVYTVHFDTKTYFALHGEKSFYPFVDVTFEIDQAAPHYHIPLNLAPFSYTTYRGS</sequence>
<evidence type="ECO:0000313" key="1">
    <source>
        <dbReference type="EMBL" id="KAJ1892089.1"/>
    </source>
</evidence>
<gene>
    <name evidence="1" type="ORF">LPJ66_006550</name>
</gene>
<protein>
    <submittedName>
        <fullName evidence="1">Uncharacterized protein</fullName>
    </submittedName>
</protein>